<evidence type="ECO:0000313" key="23">
    <source>
        <dbReference type="RefSeq" id="XP_013402614.1"/>
    </source>
</evidence>
<evidence type="ECO:0000256" key="17">
    <source>
        <dbReference type="ARBA" id="ARBA00070944"/>
    </source>
</evidence>
<evidence type="ECO:0000256" key="5">
    <source>
        <dbReference type="ARBA" id="ARBA00012163"/>
    </source>
</evidence>
<keyword evidence="14" id="KW-0694">RNA-binding</keyword>
<accession>A0A1S3IYI9</accession>
<dbReference type="SMART" id="SM00513">
    <property type="entry name" value="SAP"/>
    <property type="match status" value="1"/>
</dbReference>
<evidence type="ECO:0000256" key="10">
    <source>
        <dbReference type="ARBA" id="ARBA00022723"/>
    </source>
</evidence>
<evidence type="ECO:0000313" key="22">
    <source>
        <dbReference type="Proteomes" id="UP000085678"/>
    </source>
</evidence>
<evidence type="ECO:0000259" key="20">
    <source>
        <dbReference type="SMART" id="SM00479"/>
    </source>
</evidence>
<dbReference type="InterPro" id="IPR036397">
    <property type="entry name" value="RNaseH_sf"/>
</dbReference>
<dbReference type="InterPro" id="IPR051274">
    <property type="entry name" value="3-5_Exoribonuclease"/>
</dbReference>
<reference evidence="23" key="1">
    <citation type="submission" date="2025-08" db="UniProtKB">
        <authorList>
            <consortium name="RefSeq"/>
        </authorList>
    </citation>
    <scope>IDENTIFICATION</scope>
    <source>
        <tissue evidence="23">Gonads</tissue>
    </source>
</reference>
<evidence type="ECO:0000256" key="18">
    <source>
        <dbReference type="ARBA" id="ARBA00080754"/>
    </source>
</evidence>
<feature type="domain" description="Exonuclease" evidence="20">
    <location>
        <begin position="111"/>
        <end position="296"/>
    </location>
</feature>
<evidence type="ECO:0000256" key="3">
    <source>
        <dbReference type="ARBA" id="ARBA00004496"/>
    </source>
</evidence>
<evidence type="ECO:0000256" key="16">
    <source>
        <dbReference type="ARBA" id="ARBA00023242"/>
    </source>
</evidence>
<dbReference type="InterPro" id="IPR047201">
    <property type="entry name" value="ERI-1_3'hExo-like"/>
</dbReference>
<dbReference type="InterPro" id="IPR012337">
    <property type="entry name" value="RNaseH-like_sf"/>
</dbReference>
<dbReference type="OrthoDB" id="448399at2759"/>
<keyword evidence="10" id="KW-0479">Metal-binding</keyword>
<dbReference type="FunFam" id="1.10.720.30:FF:000015">
    <property type="entry name" value="3'-5' exoribonuclease 1"/>
    <property type="match status" value="1"/>
</dbReference>
<dbReference type="SUPFAM" id="SSF53098">
    <property type="entry name" value="Ribonuclease H-like"/>
    <property type="match status" value="1"/>
</dbReference>
<evidence type="ECO:0000259" key="21">
    <source>
        <dbReference type="SMART" id="SM00513"/>
    </source>
</evidence>
<dbReference type="STRING" id="7574.A0A1S3IYI9"/>
<dbReference type="Pfam" id="PF00929">
    <property type="entry name" value="RNase_T"/>
    <property type="match status" value="1"/>
</dbReference>
<proteinExistence type="predicted"/>
<dbReference type="GO" id="GO:0005730">
    <property type="term" value="C:nucleolus"/>
    <property type="evidence" value="ECO:0007669"/>
    <property type="project" value="UniProtKB-SubCell"/>
</dbReference>
<sequence>MASDGKLTEDESSIILDQTLHQNGSAGCRPKSKVRRDTPFSNPIYKQISLRNGEINKMTKEKIQEKLAELRLGTRGVKEVLKKRLKNYYKRQKLLKANFKYHSEADMFYDYILVIDFEATCNEVNIPGFNFEVIEFPVVMICMTEMRVVHTFHSYCRPTLNPKLSSFCIHLTGITQSVVNNAPLFTEVMSQLEDWMQTVGLKDKGVKFAVATDGPWDMSRFLYQQCHLSNVPFPKWGRKWINVRKAFGNCYSVRQVKLTTMLEYLGMEFEGEQHRGIDDAKNIARILLCMLKDGCELRINERLFAKKAQHVSGDDKNVVSVSKSEAEQDLATELDTEWTDSTGTDIKGLSTSRSDSASSHDKKQSVDIITGISELSLGQSLGHSDDGDNIEDLIAYHNIQQGQF</sequence>
<evidence type="ECO:0000256" key="4">
    <source>
        <dbReference type="ARBA" id="ARBA00004604"/>
    </source>
</evidence>
<keyword evidence="11" id="KW-0378">Hydrolase</keyword>
<keyword evidence="9" id="KW-0540">Nuclease</keyword>
<keyword evidence="13" id="KW-0460">Magnesium</keyword>
<keyword evidence="7" id="KW-0698">rRNA processing</keyword>
<evidence type="ECO:0000256" key="6">
    <source>
        <dbReference type="ARBA" id="ARBA00022490"/>
    </source>
</evidence>
<dbReference type="GO" id="GO:0008859">
    <property type="term" value="F:exoribonuclease II activity"/>
    <property type="evidence" value="ECO:0007669"/>
    <property type="project" value="UniProtKB-EC"/>
</dbReference>
<keyword evidence="15" id="KW-0943">RNA-mediated gene silencing</keyword>
<dbReference type="CDD" id="cd06133">
    <property type="entry name" value="ERI-1_3'hExo_like"/>
    <property type="match status" value="1"/>
</dbReference>
<dbReference type="OMA" id="CTCEADL"/>
<dbReference type="GeneID" id="106168195"/>
<evidence type="ECO:0000256" key="9">
    <source>
        <dbReference type="ARBA" id="ARBA00022722"/>
    </source>
</evidence>
<evidence type="ECO:0000256" key="12">
    <source>
        <dbReference type="ARBA" id="ARBA00022839"/>
    </source>
</evidence>
<dbReference type="GO" id="GO:0046872">
    <property type="term" value="F:metal ion binding"/>
    <property type="evidence" value="ECO:0007669"/>
    <property type="project" value="UniProtKB-KW"/>
</dbReference>
<evidence type="ECO:0000256" key="2">
    <source>
        <dbReference type="ARBA" id="ARBA00001946"/>
    </source>
</evidence>
<dbReference type="Gene3D" id="3.30.420.10">
    <property type="entry name" value="Ribonuclease H-like superfamily/Ribonuclease H"/>
    <property type="match status" value="1"/>
</dbReference>
<dbReference type="PROSITE" id="PS51257">
    <property type="entry name" value="PROKAR_LIPOPROTEIN"/>
    <property type="match status" value="1"/>
</dbReference>
<evidence type="ECO:0000256" key="19">
    <source>
        <dbReference type="SAM" id="MobiDB-lite"/>
    </source>
</evidence>
<feature type="domain" description="SAP" evidence="21">
    <location>
        <begin position="55"/>
        <end position="89"/>
    </location>
</feature>
<dbReference type="Pfam" id="PF02037">
    <property type="entry name" value="SAP"/>
    <property type="match status" value="1"/>
</dbReference>
<dbReference type="InterPro" id="IPR036361">
    <property type="entry name" value="SAP_dom_sf"/>
</dbReference>
<evidence type="ECO:0000256" key="15">
    <source>
        <dbReference type="ARBA" id="ARBA00023158"/>
    </source>
</evidence>
<evidence type="ECO:0000256" key="1">
    <source>
        <dbReference type="ARBA" id="ARBA00001849"/>
    </source>
</evidence>
<dbReference type="InterPro" id="IPR013520">
    <property type="entry name" value="Ribonucl_H"/>
</dbReference>
<comment type="cofactor">
    <cofactor evidence="2">
        <name>Mg(2+)</name>
        <dbReference type="ChEBI" id="CHEBI:18420"/>
    </cofactor>
</comment>
<evidence type="ECO:0000256" key="8">
    <source>
        <dbReference type="ARBA" id="ARBA00022553"/>
    </source>
</evidence>
<keyword evidence="8" id="KW-0597">Phosphoprotein</keyword>
<comment type="subcellular location">
    <subcellularLocation>
        <location evidence="3">Cytoplasm</location>
    </subcellularLocation>
    <subcellularLocation>
        <location evidence="4">Nucleus</location>
        <location evidence="4">Nucleolus</location>
    </subcellularLocation>
</comment>
<evidence type="ECO:0000256" key="7">
    <source>
        <dbReference type="ARBA" id="ARBA00022552"/>
    </source>
</evidence>
<dbReference type="GO" id="GO:0005737">
    <property type="term" value="C:cytoplasm"/>
    <property type="evidence" value="ECO:0007669"/>
    <property type="project" value="UniProtKB-SubCell"/>
</dbReference>
<keyword evidence="12" id="KW-0269">Exonuclease</keyword>
<dbReference type="GO" id="GO:0006364">
    <property type="term" value="P:rRNA processing"/>
    <property type="evidence" value="ECO:0007669"/>
    <property type="project" value="UniProtKB-KW"/>
</dbReference>
<dbReference type="KEGG" id="lak:106168195"/>
<dbReference type="EC" id="3.1.13.1" evidence="5"/>
<evidence type="ECO:0000256" key="13">
    <source>
        <dbReference type="ARBA" id="ARBA00022842"/>
    </source>
</evidence>
<gene>
    <name evidence="23" type="primary">LOC106168195</name>
</gene>
<dbReference type="Gene3D" id="1.10.720.30">
    <property type="entry name" value="SAP domain"/>
    <property type="match status" value="1"/>
</dbReference>
<evidence type="ECO:0000256" key="14">
    <source>
        <dbReference type="ARBA" id="ARBA00022884"/>
    </source>
</evidence>
<keyword evidence="16" id="KW-0539">Nucleus</keyword>
<evidence type="ECO:0000256" key="11">
    <source>
        <dbReference type="ARBA" id="ARBA00022801"/>
    </source>
</evidence>
<dbReference type="GO" id="GO:0031047">
    <property type="term" value="P:regulatory ncRNA-mediated gene silencing"/>
    <property type="evidence" value="ECO:0007669"/>
    <property type="project" value="UniProtKB-KW"/>
</dbReference>
<comment type="catalytic activity">
    <reaction evidence="1">
        <text>Exonucleolytic cleavage in the 3'- to 5'-direction to yield nucleoside 5'-phosphates.</text>
        <dbReference type="EC" id="3.1.13.1"/>
    </reaction>
</comment>
<dbReference type="RefSeq" id="XP_013402614.1">
    <property type="nucleotide sequence ID" value="XM_013547160.2"/>
</dbReference>
<dbReference type="PANTHER" id="PTHR23044">
    <property type="entry name" value="3'-5' EXONUCLEASE ERI1-RELATED"/>
    <property type="match status" value="1"/>
</dbReference>
<name>A0A1S3IYI9_LINAN</name>
<dbReference type="InParanoid" id="A0A1S3IYI9"/>
<dbReference type="FunFam" id="3.30.420.10:FF:000034">
    <property type="entry name" value="3'-5' exoribonuclease 1"/>
    <property type="match status" value="1"/>
</dbReference>
<organism evidence="22 23">
    <name type="scientific">Lingula anatina</name>
    <name type="common">Brachiopod</name>
    <name type="synonym">Lingula unguis</name>
    <dbReference type="NCBI Taxonomy" id="7574"/>
    <lineage>
        <taxon>Eukaryota</taxon>
        <taxon>Metazoa</taxon>
        <taxon>Spiralia</taxon>
        <taxon>Lophotrochozoa</taxon>
        <taxon>Brachiopoda</taxon>
        <taxon>Linguliformea</taxon>
        <taxon>Lingulata</taxon>
        <taxon>Lingulida</taxon>
        <taxon>Linguloidea</taxon>
        <taxon>Lingulidae</taxon>
        <taxon>Lingula</taxon>
    </lineage>
</organism>
<dbReference type="GO" id="GO:0003723">
    <property type="term" value="F:RNA binding"/>
    <property type="evidence" value="ECO:0007669"/>
    <property type="project" value="UniProtKB-KW"/>
</dbReference>
<keyword evidence="6" id="KW-0963">Cytoplasm</keyword>
<dbReference type="AlphaFoldDB" id="A0A1S3IYI9"/>
<protein>
    <recommendedName>
        <fullName evidence="17">3'-5' exoribonuclease 1</fullName>
        <ecNumber evidence="5">3.1.13.1</ecNumber>
    </recommendedName>
    <alternativeName>
        <fullName evidence="18">Histone mRNA 3'-exonuclease 1</fullName>
    </alternativeName>
</protein>
<dbReference type="InterPro" id="IPR003034">
    <property type="entry name" value="SAP_dom"/>
</dbReference>
<dbReference type="Proteomes" id="UP000085678">
    <property type="component" value="Unplaced"/>
</dbReference>
<feature type="region of interest" description="Disordered" evidence="19">
    <location>
        <begin position="342"/>
        <end position="363"/>
    </location>
</feature>
<dbReference type="PANTHER" id="PTHR23044:SF61">
    <property type="entry name" value="3'-5' EXORIBONUCLEASE 1-RELATED"/>
    <property type="match status" value="1"/>
</dbReference>
<dbReference type="SMART" id="SM00479">
    <property type="entry name" value="EXOIII"/>
    <property type="match status" value="1"/>
</dbReference>
<keyword evidence="22" id="KW-1185">Reference proteome</keyword>